<keyword evidence="3" id="KW-1185">Reference proteome</keyword>
<reference evidence="2 3" key="1">
    <citation type="submission" date="2024-01" db="EMBL/GenBank/DDBJ databases">
        <title>The genomes of 5 underutilized Papilionoideae crops provide insights into root nodulation and disease resistanc.</title>
        <authorList>
            <person name="Jiang F."/>
        </authorList>
    </citation>
    <scope>NUCLEOTIDE SEQUENCE [LARGE SCALE GENOMIC DNA]</scope>
    <source>
        <strain evidence="2">JINMINGXINNONG_FW02</strain>
        <tissue evidence="2">Leaves</tissue>
    </source>
</reference>
<evidence type="ECO:0000313" key="3">
    <source>
        <dbReference type="Proteomes" id="UP001374584"/>
    </source>
</evidence>
<evidence type="ECO:0000256" key="1">
    <source>
        <dbReference type="SAM" id="SignalP"/>
    </source>
</evidence>
<feature type="signal peptide" evidence="1">
    <location>
        <begin position="1"/>
        <end position="18"/>
    </location>
</feature>
<dbReference type="AlphaFoldDB" id="A0AAN9N9C1"/>
<gene>
    <name evidence="2" type="ORF">VNO80_10847</name>
</gene>
<dbReference type="EMBL" id="JAYMYR010000004">
    <property type="protein sequence ID" value="KAK7368817.1"/>
    <property type="molecule type" value="Genomic_DNA"/>
</dbReference>
<comment type="caution">
    <text evidence="2">The sequence shown here is derived from an EMBL/GenBank/DDBJ whole genome shotgun (WGS) entry which is preliminary data.</text>
</comment>
<protein>
    <submittedName>
        <fullName evidence="2">Uncharacterized protein</fullName>
    </submittedName>
</protein>
<keyword evidence="1" id="KW-0732">Signal</keyword>
<organism evidence="2 3">
    <name type="scientific">Phaseolus coccineus</name>
    <name type="common">Scarlet runner bean</name>
    <name type="synonym">Phaseolus multiflorus</name>
    <dbReference type="NCBI Taxonomy" id="3886"/>
    <lineage>
        <taxon>Eukaryota</taxon>
        <taxon>Viridiplantae</taxon>
        <taxon>Streptophyta</taxon>
        <taxon>Embryophyta</taxon>
        <taxon>Tracheophyta</taxon>
        <taxon>Spermatophyta</taxon>
        <taxon>Magnoliopsida</taxon>
        <taxon>eudicotyledons</taxon>
        <taxon>Gunneridae</taxon>
        <taxon>Pentapetalae</taxon>
        <taxon>rosids</taxon>
        <taxon>fabids</taxon>
        <taxon>Fabales</taxon>
        <taxon>Fabaceae</taxon>
        <taxon>Papilionoideae</taxon>
        <taxon>50 kb inversion clade</taxon>
        <taxon>NPAAA clade</taxon>
        <taxon>indigoferoid/millettioid clade</taxon>
        <taxon>Phaseoleae</taxon>
        <taxon>Phaseolus</taxon>
    </lineage>
</organism>
<proteinExistence type="predicted"/>
<dbReference type="Proteomes" id="UP001374584">
    <property type="component" value="Unassembled WGS sequence"/>
</dbReference>
<evidence type="ECO:0000313" key="2">
    <source>
        <dbReference type="EMBL" id="KAK7368817.1"/>
    </source>
</evidence>
<feature type="chain" id="PRO_5042977902" evidence="1">
    <location>
        <begin position="19"/>
        <end position="66"/>
    </location>
</feature>
<sequence>MFWIWFHHLHLVVWVMQPFKFMHLDFTIRVFTSRFGGKRIIFESALTSLLHYGRWINTFIIVIGKE</sequence>
<name>A0AAN9N9C1_PHACN</name>
<accession>A0AAN9N9C1</accession>